<dbReference type="Pfam" id="PF04397">
    <property type="entry name" value="LytTR"/>
    <property type="match status" value="1"/>
</dbReference>
<dbReference type="InterPro" id="IPR007492">
    <property type="entry name" value="LytTR_DNA-bd_dom"/>
</dbReference>
<dbReference type="AlphaFoldDB" id="A0A1M5ZDC6"/>
<evidence type="ECO:0000313" key="6">
    <source>
        <dbReference type="EMBL" id="SHI22220.1"/>
    </source>
</evidence>
<organism evidence="6 7">
    <name type="scientific">Sporobacter termitidis DSM 10068</name>
    <dbReference type="NCBI Taxonomy" id="1123282"/>
    <lineage>
        <taxon>Bacteria</taxon>
        <taxon>Bacillati</taxon>
        <taxon>Bacillota</taxon>
        <taxon>Clostridia</taxon>
        <taxon>Eubacteriales</taxon>
        <taxon>Oscillospiraceae</taxon>
        <taxon>Sporobacter</taxon>
    </lineage>
</organism>
<dbReference type="OrthoDB" id="9774865at2"/>
<comment type="function">
    <text evidence="2">May play the central regulatory role in sporulation. It may be an element of the effector pathway responsible for the activation of sporulation genes in response to nutritional stress. Spo0A may act in concert with spo0H (a sigma factor) to control the expression of some genes that are critical to the sporulation process.</text>
</comment>
<dbReference type="SUPFAM" id="SSF52172">
    <property type="entry name" value="CheY-like"/>
    <property type="match status" value="1"/>
</dbReference>
<name>A0A1M5ZDC6_9FIRM</name>
<dbReference type="SMART" id="SM00448">
    <property type="entry name" value="REC"/>
    <property type="match status" value="1"/>
</dbReference>
<feature type="domain" description="Response regulatory" evidence="4">
    <location>
        <begin position="2"/>
        <end position="115"/>
    </location>
</feature>
<sequence length="226" mass="26030">MKIAVCDDDCSDRLILKDYIGSFDAALECDLFTSAEELMSAFHAVYYDLVFLDIEMEGMDGFHAAKMITGSGDSPLIIFVTKSSKYIIQGYEVAFRYLVKPLDYEDFSKVMKTAVENIVPKKISIDINGKNHLVSTKDIGYIEVFNHNIRIHAGSSVYDWRCSLKYIEEFLDGSHFARPHNSYLVNLDQIDSVTQSEIIMKDRFKISISRQRKNDFFTALHQYLRR</sequence>
<dbReference type="PANTHER" id="PTHR37299">
    <property type="entry name" value="TRANSCRIPTIONAL REGULATOR-RELATED"/>
    <property type="match status" value="1"/>
</dbReference>
<proteinExistence type="predicted"/>
<evidence type="ECO:0000259" key="5">
    <source>
        <dbReference type="PROSITE" id="PS50930"/>
    </source>
</evidence>
<dbReference type="PROSITE" id="PS50110">
    <property type="entry name" value="RESPONSE_REGULATORY"/>
    <property type="match status" value="1"/>
</dbReference>
<dbReference type="InterPro" id="IPR001789">
    <property type="entry name" value="Sig_transdc_resp-reg_receiver"/>
</dbReference>
<dbReference type="Gene3D" id="2.40.50.1020">
    <property type="entry name" value="LytTr DNA-binding domain"/>
    <property type="match status" value="1"/>
</dbReference>
<evidence type="ECO:0000256" key="2">
    <source>
        <dbReference type="ARBA" id="ARBA00024867"/>
    </source>
</evidence>
<feature type="domain" description="HTH LytTR-type" evidence="5">
    <location>
        <begin position="123"/>
        <end position="222"/>
    </location>
</feature>
<dbReference type="RefSeq" id="WP_073082315.1">
    <property type="nucleotide sequence ID" value="NZ_FQXV01000017.1"/>
</dbReference>
<dbReference type="InterPro" id="IPR046947">
    <property type="entry name" value="LytR-like"/>
</dbReference>
<dbReference type="STRING" id="1123282.SAMN02745823_03569"/>
<keyword evidence="3" id="KW-0597">Phosphoprotein</keyword>
<evidence type="ECO:0000256" key="3">
    <source>
        <dbReference type="PROSITE-ProRule" id="PRU00169"/>
    </source>
</evidence>
<dbReference type="Pfam" id="PF00072">
    <property type="entry name" value="Response_reg"/>
    <property type="match status" value="1"/>
</dbReference>
<dbReference type="EMBL" id="FQXV01000017">
    <property type="protein sequence ID" value="SHI22220.1"/>
    <property type="molecule type" value="Genomic_DNA"/>
</dbReference>
<gene>
    <name evidence="6" type="ORF">SAMN02745823_03569</name>
</gene>
<dbReference type="Gene3D" id="3.40.50.2300">
    <property type="match status" value="1"/>
</dbReference>
<evidence type="ECO:0000313" key="7">
    <source>
        <dbReference type="Proteomes" id="UP000183995"/>
    </source>
</evidence>
<accession>A0A1M5ZDC6</accession>
<reference evidence="6 7" key="1">
    <citation type="submission" date="2016-11" db="EMBL/GenBank/DDBJ databases">
        <authorList>
            <person name="Jaros S."/>
            <person name="Januszkiewicz K."/>
            <person name="Wedrychowicz H."/>
        </authorList>
    </citation>
    <scope>NUCLEOTIDE SEQUENCE [LARGE SCALE GENOMIC DNA]</scope>
    <source>
        <strain evidence="6 7">DSM 10068</strain>
    </source>
</reference>
<protein>
    <recommendedName>
        <fullName evidence="1">Stage 0 sporulation protein A homolog</fullName>
    </recommendedName>
</protein>
<dbReference type="InterPro" id="IPR011006">
    <property type="entry name" value="CheY-like_superfamily"/>
</dbReference>
<feature type="modified residue" description="4-aspartylphosphate" evidence="3">
    <location>
        <position position="53"/>
    </location>
</feature>
<dbReference type="Proteomes" id="UP000183995">
    <property type="component" value="Unassembled WGS sequence"/>
</dbReference>
<keyword evidence="7" id="KW-1185">Reference proteome</keyword>
<evidence type="ECO:0000256" key="1">
    <source>
        <dbReference type="ARBA" id="ARBA00018672"/>
    </source>
</evidence>
<dbReference type="PROSITE" id="PS50930">
    <property type="entry name" value="HTH_LYTTR"/>
    <property type="match status" value="1"/>
</dbReference>
<dbReference type="PANTHER" id="PTHR37299:SF1">
    <property type="entry name" value="STAGE 0 SPORULATION PROTEIN A HOMOLOG"/>
    <property type="match status" value="1"/>
</dbReference>
<evidence type="ECO:0000259" key="4">
    <source>
        <dbReference type="PROSITE" id="PS50110"/>
    </source>
</evidence>
<dbReference type="SMART" id="SM00850">
    <property type="entry name" value="LytTR"/>
    <property type="match status" value="1"/>
</dbReference>
<dbReference type="GO" id="GO:0003677">
    <property type="term" value="F:DNA binding"/>
    <property type="evidence" value="ECO:0007669"/>
    <property type="project" value="InterPro"/>
</dbReference>
<dbReference type="GO" id="GO:0000156">
    <property type="term" value="F:phosphorelay response regulator activity"/>
    <property type="evidence" value="ECO:0007669"/>
    <property type="project" value="InterPro"/>
</dbReference>